<organism evidence="2 3">
    <name type="scientific">Hibiscus sabdariffa</name>
    <name type="common">roselle</name>
    <dbReference type="NCBI Taxonomy" id="183260"/>
    <lineage>
        <taxon>Eukaryota</taxon>
        <taxon>Viridiplantae</taxon>
        <taxon>Streptophyta</taxon>
        <taxon>Embryophyta</taxon>
        <taxon>Tracheophyta</taxon>
        <taxon>Spermatophyta</taxon>
        <taxon>Magnoliopsida</taxon>
        <taxon>eudicotyledons</taxon>
        <taxon>Gunneridae</taxon>
        <taxon>Pentapetalae</taxon>
        <taxon>rosids</taxon>
        <taxon>malvids</taxon>
        <taxon>Malvales</taxon>
        <taxon>Malvaceae</taxon>
        <taxon>Malvoideae</taxon>
        <taxon>Hibiscus</taxon>
    </lineage>
</organism>
<protein>
    <submittedName>
        <fullName evidence="2">Uncharacterized protein</fullName>
    </submittedName>
</protein>
<dbReference type="EMBL" id="JBBPBN010000040">
    <property type="protein sequence ID" value="KAK8999274.1"/>
    <property type="molecule type" value="Genomic_DNA"/>
</dbReference>
<comment type="caution">
    <text evidence="2">The sequence shown here is derived from an EMBL/GenBank/DDBJ whole genome shotgun (WGS) entry which is preliminary data.</text>
</comment>
<name>A0ABR2QFF4_9ROSI</name>
<keyword evidence="3" id="KW-1185">Reference proteome</keyword>
<dbReference type="Proteomes" id="UP001396334">
    <property type="component" value="Unassembled WGS sequence"/>
</dbReference>
<proteinExistence type="predicted"/>
<reference evidence="2 3" key="1">
    <citation type="journal article" date="2024" name="G3 (Bethesda)">
        <title>Genome assembly of Hibiscus sabdariffa L. provides insights into metabolisms of medicinal natural products.</title>
        <authorList>
            <person name="Kim T."/>
        </authorList>
    </citation>
    <scope>NUCLEOTIDE SEQUENCE [LARGE SCALE GENOMIC DNA]</scope>
    <source>
        <strain evidence="2">TK-2024</strain>
        <tissue evidence="2">Old leaves</tissue>
    </source>
</reference>
<dbReference type="PROSITE" id="PS51257">
    <property type="entry name" value="PROKAR_LIPOPROTEIN"/>
    <property type="match status" value="1"/>
</dbReference>
<sequence length="81" mass="8252">MKVKQNDKVSYLVVAGFGSYWWSGVCGCKAMAAASQGRGSLLHFAFAGLGATGGRACVATEAMAAASQGRGSLFHFAFAVG</sequence>
<accession>A0ABR2QFF4</accession>
<evidence type="ECO:0000313" key="3">
    <source>
        <dbReference type="Proteomes" id="UP001396334"/>
    </source>
</evidence>
<evidence type="ECO:0000313" key="1">
    <source>
        <dbReference type="EMBL" id="KAK8999271.1"/>
    </source>
</evidence>
<dbReference type="EMBL" id="JBBPBN010000040">
    <property type="protein sequence ID" value="KAK8999271.1"/>
    <property type="molecule type" value="Genomic_DNA"/>
</dbReference>
<evidence type="ECO:0000313" key="2">
    <source>
        <dbReference type="EMBL" id="KAK8999274.1"/>
    </source>
</evidence>
<gene>
    <name evidence="1" type="ORF">V6N11_070447</name>
    <name evidence="2" type="ORF">V6N11_070450</name>
</gene>